<comment type="cofactor">
    <cofactor evidence="1">
        <name>pyridoxal 5'-phosphate</name>
        <dbReference type="ChEBI" id="CHEBI:597326"/>
    </cofactor>
</comment>
<feature type="domain" description="Aminotransferase class I/classII large" evidence="4">
    <location>
        <begin position="44"/>
        <end position="394"/>
    </location>
</feature>
<organism evidence="5 6">
    <name type="scientific">Paenibacillus baimaensis</name>
    <dbReference type="NCBI Taxonomy" id="2982185"/>
    <lineage>
        <taxon>Bacteria</taxon>
        <taxon>Bacillati</taxon>
        <taxon>Bacillota</taxon>
        <taxon>Bacilli</taxon>
        <taxon>Bacillales</taxon>
        <taxon>Paenibacillaceae</taxon>
        <taxon>Paenibacillus</taxon>
    </lineage>
</organism>
<evidence type="ECO:0000259" key="4">
    <source>
        <dbReference type="Pfam" id="PF00155"/>
    </source>
</evidence>
<dbReference type="NCBIfam" id="NF005977">
    <property type="entry name" value="PRK08068.1"/>
    <property type="match status" value="1"/>
</dbReference>
<comment type="caution">
    <text evidence="5">The sequence shown here is derived from an EMBL/GenBank/DDBJ whole genome shotgun (WGS) entry which is preliminary data.</text>
</comment>
<keyword evidence="2 5" id="KW-0032">Aminotransferase</keyword>
<dbReference type="InterPro" id="IPR015424">
    <property type="entry name" value="PyrdxlP-dep_Trfase"/>
</dbReference>
<dbReference type="CDD" id="cd00609">
    <property type="entry name" value="AAT_like"/>
    <property type="match status" value="1"/>
</dbReference>
<dbReference type="Gene3D" id="3.90.1150.10">
    <property type="entry name" value="Aspartate Aminotransferase, domain 1"/>
    <property type="match status" value="1"/>
</dbReference>
<dbReference type="InterPro" id="IPR050881">
    <property type="entry name" value="LL-DAP_aminotransferase"/>
</dbReference>
<dbReference type="EMBL" id="JAOQIO010000095">
    <property type="protein sequence ID" value="MCU6795705.1"/>
    <property type="molecule type" value="Genomic_DNA"/>
</dbReference>
<keyword evidence="6" id="KW-1185">Reference proteome</keyword>
<accession>A0ABT2UM25</accession>
<dbReference type="InterPro" id="IPR015422">
    <property type="entry name" value="PyrdxlP-dep_Trfase_small"/>
</dbReference>
<dbReference type="InterPro" id="IPR004839">
    <property type="entry name" value="Aminotransferase_I/II_large"/>
</dbReference>
<proteinExistence type="predicted"/>
<dbReference type="PANTHER" id="PTHR42832:SF3">
    <property type="entry name" value="L-GLUTAMINE--4-(METHYLSULFANYL)-2-OXOBUTANOATE AMINOTRANSFERASE"/>
    <property type="match status" value="1"/>
</dbReference>
<dbReference type="Proteomes" id="UP001652445">
    <property type="component" value="Unassembled WGS sequence"/>
</dbReference>
<gene>
    <name evidence="5" type="ORF">OB236_26675</name>
</gene>
<name>A0ABT2UM25_9BACL</name>
<dbReference type="RefSeq" id="WP_262686664.1">
    <property type="nucleotide sequence ID" value="NZ_JAOQIO010000095.1"/>
</dbReference>
<evidence type="ECO:0000256" key="2">
    <source>
        <dbReference type="ARBA" id="ARBA00022576"/>
    </source>
</evidence>
<evidence type="ECO:0000313" key="5">
    <source>
        <dbReference type="EMBL" id="MCU6795705.1"/>
    </source>
</evidence>
<dbReference type="PANTHER" id="PTHR42832">
    <property type="entry name" value="AMINO ACID AMINOTRANSFERASE"/>
    <property type="match status" value="1"/>
</dbReference>
<evidence type="ECO:0000256" key="3">
    <source>
        <dbReference type="ARBA" id="ARBA00022679"/>
    </source>
</evidence>
<dbReference type="Gene3D" id="3.40.640.10">
    <property type="entry name" value="Type I PLP-dependent aspartate aminotransferase-like (Major domain)"/>
    <property type="match status" value="1"/>
</dbReference>
<dbReference type="SUPFAM" id="SSF53383">
    <property type="entry name" value="PLP-dependent transferases"/>
    <property type="match status" value="1"/>
</dbReference>
<protein>
    <submittedName>
        <fullName evidence="5">Pyridoxal phosphate-dependent aminotransferase</fullName>
    </submittedName>
</protein>
<evidence type="ECO:0000313" key="6">
    <source>
        <dbReference type="Proteomes" id="UP001652445"/>
    </source>
</evidence>
<dbReference type="Pfam" id="PF00155">
    <property type="entry name" value="Aminotran_1_2"/>
    <property type="match status" value="1"/>
</dbReference>
<sequence length="401" mass="43421">MSSASSSSKPAFSIQPAQRMQQLPTQFFATLVSKANAQIAAGHDVINLGQGNPDQPTPAHIVKELQVAAENPLYHRYPPFNGFPFLKQAVAKRYKEDYNVDLDPDSEVAILFGGKTGLVEISQCLLNPGDVCLVPDPGYPDYWSGVALSGAKMAFMPLRESNAFLPDYSALSAEDINKAKLMFINYPNNPTGASAPASFYEDTIRFAEQNGIVVASDFAYGALGFDGHKPVSFLQLPGAKEVGIEFYTLSKTYNMAGWRVGFALGNKELVRLINLIQDHYYCSLFGGIQAAAAAALTGPQDCVASLLATYQGRRDALYSSLDQIGWKAQRSQGSFFTWLPVPKGHTSASLADLLLEQAKIVVAPGIGFGESGEGYVRLGLLAPEPRLQEAVERIAKLHLFD</sequence>
<evidence type="ECO:0000256" key="1">
    <source>
        <dbReference type="ARBA" id="ARBA00001933"/>
    </source>
</evidence>
<reference evidence="5 6" key="1">
    <citation type="submission" date="2022-09" db="EMBL/GenBank/DDBJ databases">
        <authorList>
            <person name="Han X.L."/>
            <person name="Wang Q."/>
            <person name="Lu T."/>
        </authorList>
    </citation>
    <scope>NUCLEOTIDE SEQUENCE [LARGE SCALE GENOMIC DNA]</scope>
    <source>
        <strain evidence="5 6">WQ 127069</strain>
    </source>
</reference>
<dbReference type="InterPro" id="IPR015421">
    <property type="entry name" value="PyrdxlP-dep_Trfase_major"/>
</dbReference>
<keyword evidence="3" id="KW-0808">Transferase</keyword>
<dbReference type="GO" id="GO:0008483">
    <property type="term" value="F:transaminase activity"/>
    <property type="evidence" value="ECO:0007669"/>
    <property type="project" value="UniProtKB-KW"/>
</dbReference>